<evidence type="ECO:0000259" key="1">
    <source>
        <dbReference type="Pfam" id="PF06902"/>
    </source>
</evidence>
<sequence>MEINANKFSNKEVTVTYDPCTCKLSGRCYKELPEVFMDSVIPWVDLEGAPAEAIQEQVNRCPTGALKFHYKNPPVKVSKEEQKQKAKKALAY</sequence>
<dbReference type="Proteomes" id="UP000760545">
    <property type="component" value="Unassembled WGS sequence"/>
</dbReference>
<reference evidence="2 3" key="1">
    <citation type="submission" date="2020-03" db="EMBL/GenBank/DDBJ databases">
        <title>Tamlana sp. nov, isolated from XXX.</title>
        <authorList>
            <person name="Cao W.R."/>
        </authorList>
    </citation>
    <scope>NUCLEOTIDE SEQUENCE [LARGE SCALE GENOMIC DNA]</scope>
    <source>
        <strain evidence="2 3">HST1-43</strain>
    </source>
</reference>
<gene>
    <name evidence="2" type="ORF">HC176_04050</name>
</gene>
<name>A0ABX1DED4_9FLAO</name>
<dbReference type="Pfam" id="PF06902">
    <property type="entry name" value="Fer4_19"/>
    <property type="match status" value="1"/>
</dbReference>
<evidence type="ECO:0000313" key="2">
    <source>
        <dbReference type="EMBL" id="NJX14656.1"/>
    </source>
</evidence>
<dbReference type="EMBL" id="JAAVJS010000004">
    <property type="protein sequence ID" value="NJX14656.1"/>
    <property type="molecule type" value="Genomic_DNA"/>
</dbReference>
<dbReference type="RefSeq" id="WP_167916904.1">
    <property type="nucleotide sequence ID" value="NZ_JAAVJS010000004.1"/>
</dbReference>
<protein>
    <submittedName>
        <fullName evidence="2">(4Fe-4S)-binding protein</fullName>
    </submittedName>
</protein>
<comment type="caution">
    <text evidence="2">The sequence shown here is derived from an EMBL/GenBank/DDBJ whole genome shotgun (WGS) entry which is preliminary data.</text>
</comment>
<feature type="domain" description="Divergent 4Fe-4S mono-cluster" evidence="1">
    <location>
        <begin position="9"/>
        <end position="68"/>
    </location>
</feature>
<organism evidence="2 3">
    <name type="scientific">Tamlana crocina</name>
    <dbReference type="NCBI Taxonomy" id="393006"/>
    <lineage>
        <taxon>Bacteria</taxon>
        <taxon>Pseudomonadati</taxon>
        <taxon>Bacteroidota</taxon>
        <taxon>Flavobacteriia</taxon>
        <taxon>Flavobacteriales</taxon>
        <taxon>Flavobacteriaceae</taxon>
        <taxon>Tamlana</taxon>
    </lineage>
</organism>
<dbReference type="InterPro" id="IPR010693">
    <property type="entry name" value="Divergent_4Fe-4S_mono-cluster"/>
</dbReference>
<evidence type="ECO:0000313" key="3">
    <source>
        <dbReference type="Proteomes" id="UP000760545"/>
    </source>
</evidence>
<accession>A0ABX1DED4</accession>
<keyword evidence="3" id="KW-1185">Reference proteome</keyword>
<proteinExistence type="predicted"/>